<gene>
    <name evidence="3" type="ORF">Bathy06g01460</name>
</gene>
<evidence type="ECO:0000256" key="2">
    <source>
        <dbReference type="SAM" id="Phobius"/>
    </source>
</evidence>
<dbReference type="GeneID" id="19015126"/>
<keyword evidence="4" id="KW-1185">Reference proteome</keyword>
<sequence>MAPSNNKYLEKIKGDVSLHRERGAQKGGGFEGIPWLEDEEWDGRVLCCSESVCKKLTAFGFLMLVLGLIFGLYVYEPEKESAAFIAYTGSGFYTPIASVTSRMAVEGYNTDSFKAGQRNAFTLSMAEYLNVPSNATKVILVEDKLWKKRRSLKAYYGFVDVGYVAYARDMEHADELKTKIEALVYSVEGDANLAFVQLLKKNGVNAVTVQGVYTESLIKAPPPPSPPPPGPGTVPGPPPTPNDEGSPA</sequence>
<evidence type="ECO:0000313" key="4">
    <source>
        <dbReference type="Proteomes" id="UP000198341"/>
    </source>
</evidence>
<keyword evidence="2" id="KW-1133">Transmembrane helix</keyword>
<feature type="region of interest" description="Disordered" evidence="1">
    <location>
        <begin position="217"/>
        <end position="248"/>
    </location>
</feature>
<organism evidence="3 4">
    <name type="scientific">Bathycoccus prasinos</name>
    <dbReference type="NCBI Taxonomy" id="41875"/>
    <lineage>
        <taxon>Eukaryota</taxon>
        <taxon>Viridiplantae</taxon>
        <taxon>Chlorophyta</taxon>
        <taxon>Mamiellophyceae</taxon>
        <taxon>Mamiellales</taxon>
        <taxon>Bathycoccaceae</taxon>
        <taxon>Bathycoccus</taxon>
    </lineage>
</organism>
<dbReference type="KEGG" id="bpg:Bathy06g01460"/>
<dbReference type="Proteomes" id="UP000198341">
    <property type="component" value="Chromosome 6"/>
</dbReference>
<feature type="transmembrane region" description="Helical" evidence="2">
    <location>
        <begin position="56"/>
        <end position="75"/>
    </location>
</feature>
<keyword evidence="2" id="KW-0812">Transmembrane</keyword>
<accession>K8EGL9</accession>
<dbReference type="AlphaFoldDB" id="K8EGL9"/>
<evidence type="ECO:0000313" key="3">
    <source>
        <dbReference type="EMBL" id="CCO17139.1"/>
    </source>
</evidence>
<dbReference type="EMBL" id="FO082273">
    <property type="protein sequence ID" value="CCO17139.1"/>
    <property type="molecule type" value="Genomic_DNA"/>
</dbReference>
<feature type="compositionally biased region" description="Pro residues" evidence="1">
    <location>
        <begin position="220"/>
        <end position="241"/>
    </location>
</feature>
<evidence type="ECO:0000256" key="1">
    <source>
        <dbReference type="SAM" id="MobiDB-lite"/>
    </source>
</evidence>
<protein>
    <submittedName>
        <fullName evidence="3">Uncharacterized protein</fullName>
    </submittedName>
</protein>
<reference evidence="3 4" key="1">
    <citation type="submission" date="2011-10" db="EMBL/GenBank/DDBJ databases">
        <authorList>
            <person name="Genoscope - CEA"/>
        </authorList>
    </citation>
    <scope>NUCLEOTIDE SEQUENCE [LARGE SCALE GENOMIC DNA]</scope>
    <source>
        <strain evidence="3 4">RCC 1105</strain>
    </source>
</reference>
<keyword evidence="2" id="KW-0472">Membrane</keyword>
<name>K8EGL9_9CHLO</name>
<dbReference type="RefSeq" id="XP_007512539.1">
    <property type="nucleotide sequence ID" value="XM_007512477.1"/>
</dbReference>
<proteinExistence type="predicted"/>